<evidence type="ECO:0000313" key="12">
    <source>
        <dbReference type="Proteomes" id="UP000604825"/>
    </source>
</evidence>
<keyword evidence="6" id="KW-0548">Nucleotidyltransferase</keyword>
<dbReference type="InterPro" id="IPR026506">
    <property type="entry name" value="GDPGP"/>
</dbReference>
<keyword evidence="4" id="KW-0344">Guanine-nucleotide releasing factor</keyword>
<feature type="domain" description="GDPGP1-like N-terminal" evidence="10">
    <location>
        <begin position="19"/>
        <end position="180"/>
    </location>
</feature>
<dbReference type="PANTHER" id="PTHR20884:SF21">
    <property type="entry name" value="GDP-L-GALACTOSE PHOSPHORYLASE 1"/>
    <property type="match status" value="1"/>
</dbReference>
<dbReference type="GO" id="GO:0006006">
    <property type="term" value="P:glucose metabolic process"/>
    <property type="evidence" value="ECO:0007669"/>
    <property type="project" value="TreeGrafter"/>
</dbReference>
<evidence type="ECO:0000259" key="9">
    <source>
        <dbReference type="Pfam" id="PF26216"/>
    </source>
</evidence>
<protein>
    <submittedName>
        <fullName evidence="11">Uncharacterized protein</fullName>
    </submittedName>
</protein>
<keyword evidence="12" id="KW-1185">Reference proteome</keyword>
<evidence type="ECO:0000256" key="3">
    <source>
        <dbReference type="ARBA" id="ARBA00022490"/>
    </source>
</evidence>
<dbReference type="GO" id="GO:0080048">
    <property type="term" value="F:GDP-D-glucose phosphorylase activity"/>
    <property type="evidence" value="ECO:0007669"/>
    <property type="project" value="InterPro"/>
</dbReference>
<comment type="similarity">
    <text evidence="2">Belongs to the GDPGP1 family.</text>
</comment>
<dbReference type="AlphaFoldDB" id="A0A811NIW0"/>
<sequence length="344" mass="39217">MDGTSFDLTEHEGSNLSPFLRKLFNEWDDRKMRGLFHHDISSCETKVLPGEHNFVATLIEGRDQKKRPTEFTMNQVLQPFVSEKFNFTKVSPLEVMFRFNETEKDSAQYFDGVPDTVSASSSAILINVSPIGYCHVLLTPKIQDCLQQRIDQESFLIAMYIAREERNPFFRVGYNSLAALQLSITFTSSVTIDKCSYITILSASHILAFCSLGILPEINGFLFEGGASLEDLSDVVSKVCIFLQENNRLFNVLNSESGKRVFLLPQCYAEKQLLGKASQEFLDMRINPAIWELSGHLVLKRRKDYDEASEANICRFLVEAALSETEFQELNRCVLDFLTRLPWL</sequence>
<dbReference type="GO" id="GO:0000166">
    <property type="term" value="F:nucleotide binding"/>
    <property type="evidence" value="ECO:0007669"/>
    <property type="project" value="UniProtKB-KW"/>
</dbReference>
<dbReference type="GO" id="GO:0005085">
    <property type="term" value="F:guanyl-nucleotide exchange factor activity"/>
    <property type="evidence" value="ECO:0007669"/>
    <property type="project" value="UniProtKB-KW"/>
</dbReference>
<dbReference type="InterPro" id="IPR058865">
    <property type="entry name" value="GDPGP1_C"/>
</dbReference>
<keyword evidence="7" id="KW-0547">Nucleotide-binding</keyword>
<feature type="domain" description="GDPGP1-like C-terminal" evidence="9">
    <location>
        <begin position="218"/>
        <end position="338"/>
    </location>
</feature>
<evidence type="ECO:0000259" key="10">
    <source>
        <dbReference type="Pfam" id="PF26217"/>
    </source>
</evidence>
<evidence type="ECO:0000256" key="7">
    <source>
        <dbReference type="ARBA" id="ARBA00022741"/>
    </source>
</evidence>
<organism evidence="11 12">
    <name type="scientific">Miscanthus lutarioriparius</name>
    <dbReference type="NCBI Taxonomy" id="422564"/>
    <lineage>
        <taxon>Eukaryota</taxon>
        <taxon>Viridiplantae</taxon>
        <taxon>Streptophyta</taxon>
        <taxon>Embryophyta</taxon>
        <taxon>Tracheophyta</taxon>
        <taxon>Spermatophyta</taxon>
        <taxon>Magnoliopsida</taxon>
        <taxon>Liliopsida</taxon>
        <taxon>Poales</taxon>
        <taxon>Poaceae</taxon>
        <taxon>PACMAD clade</taxon>
        <taxon>Panicoideae</taxon>
        <taxon>Andropogonodae</taxon>
        <taxon>Andropogoneae</taxon>
        <taxon>Saccharinae</taxon>
        <taxon>Miscanthus</taxon>
    </lineage>
</organism>
<evidence type="ECO:0000256" key="4">
    <source>
        <dbReference type="ARBA" id="ARBA00022658"/>
    </source>
</evidence>
<evidence type="ECO:0000256" key="2">
    <source>
        <dbReference type="ARBA" id="ARBA00006451"/>
    </source>
</evidence>
<proteinExistence type="inferred from homology"/>
<evidence type="ECO:0000256" key="6">
    <source>
        <dbReference type="ARBA" id="ARBA00022695"/>
    </source>
</evidence>
<evidence type="ECO:0000256" key="8">
    <source>
        <dbReference type="ARBA" id="ARBA00022801"/>
    </source>
</evidence>
<evidence type="ECO:0000256" key="5">
    <source>
        <dbReference type="ARBA" id="ARBA00022679"/>
    </source>
</evidence>
<evidence type="ECO:0000313" key="11">
    <source>
        <dbReference type="EMBL" id="CAD6228668.1"/>
    </source>
</evidence>
<dbReference type="Proteomes" id="UP000604825">
    <property type="component" value="Unassembled WGS sequence"/>
</dbReference>
<name>A0A811NIW0_9POAL</name>
<comment type="caution">
    <text evidence="11">The sequence shown here is derived from an EMBL/GenBank/DDBJ whole genome shotgun (WGS) entry which is preliminary data.</text>
</comment>
<dbReference type="InterPro" id="IPR058866">
    <property type="entry name" value="GDPGP1_N"/>
</dbReference>
<reference evidence="11" key="1">
    <citation type="submission" date="2020-10" db="EMBL/GenBank/DDBJ databases">
        <authorList>
            <person name="Han B."/>
            <person name="Lu T."/>
            <person name="Zhao Q."/>
            <person name="Huang X."/>
            <person name="Zhao Y."/>
        </authorList>
    </citation>
    <scope>NUCLEOTIDE SEQUENCE</scope>
</reference>
<comment type="subcellular location">
    <subcellularLocation>
        <location evidence="1">Cytoplasm</location>
    </subcellularLocation>
</comment>
<keyword evidence="5" id="KW-0808">Transferase</keyword>
<dbReference type="Pfam" id="PF26216">
    <property type="entry name" value="GDPGP1_C"/>
    <property type="match status" value="1"/>
</dbReference>
<evidence type="ECO:0000256" key="1">
    <source>
        <dbReference type="ARBA" id="ARBA00004496"/>
    </source>
</evidence>
<gene>
    <name evidence="11" type="ORF">NCGR_LOCUS19377</name>
</gene>
<dbReference type="EMBL" id="CAJGYO010000005">
    <property type="protein sequence ID" value="CAD6228668.1"/>
    <property type="molecule type" value="Genomic_DNA"/>
</dbReference>
<dbReference type="OrthoDB" id="417175at2759"/>
<dbReference type="GO" id="GO:0005737">
    <property type="term" value="C:cytoplasm"/>
    <property type="evidence" value="ECO:0007669"/>
    <property type="project" value="UniProtKB-SubCell"/>
</dbReference>
<dbReference type="PANTHER" id="PTHR20884">
    <property type="entry name" value="GDP-D-GLUCOSE PHOSPHORYLASE 1"/>
    <property type="match status" value="1"/>
</dbReference>
<keyword evidence="8" id="KW-0378">Hydrolase</keyword>
<keyword evidence="3" id="KW-0963">Cytoplasm</keyword>
<dbReference type="Pfam" id="PF26217">
    <property type="entry name" value="GDPGP1_N"/>
    <property type="match status" value="1"/>
</dbReference>
<accession>A0A811NIW0</accession>
<dbReference type="GO" id="GO:0016787">
    <property type="term" value="F:hydrolase activity"/>
    <property type="evidence" value="ECO:0007669"/>
    <property type="project" value="UniProtKB-KW"/>
</dbReference>